<dbReference type="HOGENOM" id="CLU_3347077_0_0_10"/>
<comment type="caution">
    <text evidence="1">The sequence shown here is derived from an EMBL/GenBank/DDBJ whole genome shotgun (WGS) entry which is preliminary data.</text>
</comment>
<name>A4BWR7_9FLAO</name>
<accession>A4BWR7</accession>
<dbReference type="EMBL" id="AAOG01000001">
    <property type="protein sequence ID" value="EAR13408.1"/>
    <property type="molecule type" value="Genomic_DNA"/>
</dbReference>
<dbReference type="AlphaFoldDB" id="A4BWR7"/>
<proteinExistence type="predicted"/>
<dbReference type="Proteomes" id="UP000003053">
    <property type="component" value="Unassembled WGS sequence"/>
</dbReference>
<protein>
    <submittedName>
        <fullName evidence="1">Uncharacterized protein</fullName>
    </submittedName>
</protein>
<evidence type="ECO:0000313" key="2">
    <source>
        <dbReference type="Proteomes" id="UP000003053"/>
    </source>
</evidence>
<sequence>MPLDAHLFFREIPNKEILELLIVQKNKVKKQVSNYPK</sequence>
<organism evidence="1 2">
    <name type="scientific">Polaribacter irgensii 23-P</name>
    <dbReference type="NCBI Taxonomy" id="313594"/>
    <lineage>
        <taxon>Bacteria</taxon>
        <taxon>Pseudomonadati</taxon>
        <taxon>Bacteroidota</taxon>
        <taxon>Flavobacteriia</taxon>
        <taxon>Flavobacteriales</taxon>
        <taxon>Flavobacteriaceae</taxon>
    </lineage>
</organism>
<keyword evidence="2" id="KW-1185">Reference proteome</keyword>
<evidence type="ECO:0000313" key="1">
    <source>
        <dbReference type="EMBL" id="EAR13408.1"/>
    </source>
</evidence>
<gene>
    <name evidence="1" type="ORF">PI23P_02902</name>
</gene>
<dbReference type="STRING" id="313594.PI23P_02902"/>
<reference evidence="1 2" key="1">
    <citation type="submission" date="2006-02" db="EMBL/GenBank/DDBJ databases">
        <authorList>
            <person name="Murray A."/>
            <person name="Staley J."/>
            <person name="Ferriera S."/>
            <person name="Johnson J."/>
            <person name="Kravitz S."/>
            <person name="Halpern A."/>
            <person name="Remington K."/>
            <person name="Beeson K."/>
            <person name="Tran B."/>
            <person name="Rogers Y.-H."/>
            <person name="Friedman R."/>
            <person name="Venter J.C."/>
        </authorList>
    </citation>
    <scope>NUCLEOTIDE SEQUENCE [LARGE SCALE GENOMIC DNA]</scope>
    <source>
        <strain evidence="1 2">23-P</strain>
    </source>
</reference>